<dbReference type="EMBL" id="JANPWB010000005">
    <property type="protein sequence ID" value="KAJ1187157.1"/>
    <property type="molecule type" value="Genomic_DNA"/>
</dbReference>
<sequence>MGTKSDADPLTSGDSWTALLSTMDVMLSAIQFQADKQDTQVELLNILAVRIVSIDNKLQTHERSDKEGSNPFIYPAGDMSVCHYRNEWNRLPSANIIISAPVTYDIKKVKWKGHGLGKVMEEVHRNAGTLEELKDTLRKREQKDHFPGE</sequence>
<evidence type="ECO:0000313" key="2">
    <source>
        <dbReference type="Proteomes" id="UP001066276"/>
    </source>
</evidence>
<accession>A0AAV7UHV0</accession>
<dbReference type="AlphaFoldDB" id="A0AAV7UHV0"/>
<keyword evidence="2" id="KW-1185">Reference proteome</keyword>
<name>A0AAV7UHV0_PLEWA</name>
<evidence type="ECO:0000313" key="1">
    <source>
        <dbReference type="EMBL" id="KAJ1187157.1"/>
    </source>
</evidence>
<gene>
    <name evidence="1" type="ORF">NDU88_003936</name>
</gene>
<comment type="caution">
    <text evidence="1">The sequence shown here is derived from an EMBL/GenBank/DDBJ whole genome shotgun (WGS) entry which is preliminary data.</text>
</comment>
<protein>
    <submittedName>
        <fullName evidence="1">Uncharacterized protein</fullName>
    </submittedName>
</protein>
<dbReference type="Proteomes" id="UP001066276">
    <property type="component" value="Chromosome 3_1"/>
</dbReference>
<proteinExistence type="predicted"/>
<reference evidence="1" key="1">
    <citation type="journal article" date="2022" name="bioRxiv">
        <title>Sequencing and chromosome-scale assembly of the giantPleurodeles waltlgenome.</title>
        <authorList>
            <person name="Brown T."/>
            <person name="Elewa A."/>
            <person name="Iarovenko S."/>
            <person name="Subramanian E."/>
            <person name="Araus A.J."/>
            <person name="Petzold A."/>
            <person name="Susuki M."/>
            <person name="Suzuki K.-i.T."/>
            <person name="Hayashi T."/>
            <person name="Toyoda A."/>
            <person name="Oliveira C."/>
            <person name="Osipova E."/>
            <person name="Leigh N.D."/>
            <person name="Simon A."/>
            <person name="Yun M.H."/>
        </authorList>
    </citation>
    <scope>NUCLEOTIDE SEQUENCE</scope>
    <source>
        <strain evidence="1">20211129_DDA</strain>
        <tissue evidence="1">Liver</tissue>
    </source>
</reference>
<organism evidence="1 2">
    <name type="scientific">Pleurodeles waltl</name>
    <name type="common">Iberian ribbed newt</name>
    <dbReference type="NCBI Taxonomy" id="8319"/>
    <lineage>
        <taxon>Eukaryota</taxon>
        <taxon>Metazoa</taxon>
        <taxon>Chordata</taxon>
        <taxon>Craniata</taxon>
        <taxon>Vertebrata</taxon>
        <taxon>Euteleostomi</taxon>
        <taxon>Amphibia</taxon>
        <taxon>Batrachia</taxon>
        <taxon>Caudata</taxon>
        <taxon>Salamandroidea</taxon>
        <taxon>Salamandridae</taxon>
        <taxon>Pleurodelinae</taxon>
        <taxon>Pleurodeles</taxon>
    </lineage>
</organism>